<dbReference type="Gene3D" id="2.40.50.100">
    <property type="match status" value="1"/>
</dbReference>
<gene>
    <name evidence="2" type="ORF">HNR28_001184</name>
</gene>
<dbReference type="PRINTS" id="PR01490">
    <property type="entry name" value="RTXTOXIND"/>
</dbReference>
<dbReference type="Gene3D" id="1.10.287.470">
    <property type="entry name" value="Helix hairpin bin"/>
    <property type="match status" value="1"/>
</dbReference>
<name>A0A7W9WN81_CASDE</name>
<dbReference type="Gene3D" id="2.40.30.170">
    <property type="match status" value="1"/>
</dbReference>
<accession>A0A7W9WN81</accession>
<protein>
    <submittedName>
        <fullName evidence="2">HlyD family secretion protein</fullName>
    </submittedName>
</protein>
<evidence type="ECO:0000313" key="2">
    <source>
        <dbReference type="EMBL" id="MBB6083149.1"/>
    </source>
</evidence>
<dbReference type="EMBL" id="JACHIB010000005">
    <property type="protein sequence ID" value="MBB6083149.1"/>
    <property type="molecule type" value="Genomic_DNA"/>
</dbReference>
<dbReference type="GO" id="GO:0005886">
    <property type="term" value="C:plasma membrane"/>
    <property type="evidence" value="ECO:0007669"/>
    <property type="project" value="TreeGrafter"/>
</dbReference>
<evidence type="ECO:0000313" key="3">
    <source>
        <dbReference type="Proteomes" id="UP000541136"/>
    </source>
</evidence>
<dbReference type="SUPFAM" id="SSF111369">
    <property type="entry name" value="HlyD-like secretion proteins"/>
    <property type="match status" value="3"/>
</dbReference>
<dbReference type="Proteomes" id="UP000541136">
    <property type="component" value="Unassembled WGS sequence"/>
</dbReference>
<dbReference type="Pfam" id="PF25876">
    <property type="entry name" value="HH_MFP_RND"/>
    <property type="match status" value="1"/>
</dbReference>
<feature type="domain" description="Multidrug resistance protein MdtA-like alpha-helical hairpin" evidence="1">
    <location>
        <begin position="119"/>
        <end position="182"/>
    </location>
</feature>
<dbReference type="InterPro" id="IPR058624">
    <property type="entry name" value="MdtA-like_HH"/>
</dbReference>
<organism evidence="2 3">
    <name type="scientific">Castellaniella defragrans</name>
    <name type="common">Alcaligenes defragrans</name>
    <dbReference type="NCBI Taxonomy" id="75697"/>
    <lineage>
        <taxon>Bacteria</taxon>
        <taxon>Pseudomonadati</taxon>
        <taxon>Pseudomonadota</taxon>
        <taxon>Betaproteobacteria</taxon>
        <taxon>Burkholderiales</taxon>
        <taxon>Alcaligenaceae</taxon>
        <taxon>Castellaniella</taxon>
    </lineage>
</organism>
<proteinExistence type="predicted"/>
<dbReference type="RefSeq" id="WP_043683511.1">
    <property type="nucleotide sequence ID" value="NZ_JACHIB010000005.1"/>
</dbReference>
<sequence>MNLTDTIKKSLPLVLLAAVAAGAYGAWLWSQDRGPGPGFMQGNGRIEATEIDIATKLPGRVDRILVDEGDFVQAGQTLALMNPDSLQAQFEEAQARQRQAGHAVVAAQAQVALRESDVATAQAVVRQRESDLFAARQRLNRSSSLVKRGAASQQELDDDQARLHSAEAGLAAARAQVVSAQAGVAAARADQVGAESAVAAAAATVARIQADLEDSRLKAPRDGRIQLRVAQPGEVLAAGGRVLNMLDLSDVTMTFFMPEAVAGRMALGSEVRIVLDAAPQYVIPAEVAFVASQAQFTPKTVETASERQKLMFRIKARIPRDLLQKHLEQVKTGLPGVAWVRTDASRPWPDTLTVRLPG</sequence>
<dbReference type="AlphaFoldDB" id="A0A7W9WN81"/>
<evidence type="ECO:0000259" key="1">
    <source>
        <dbReference type="Pfam" id="PF25876"/>
    </source>
</evidence>
<dbReference type="PANTHER" id="PTHR30438:SF2">
    <property type="entry name" value="MEMBRANE PROTEIN"/>
    <property type="match status" value="1"/>
</dbReference>
<reference evidence="2 3" key="1">
    <citation type="submission" date="2020-08" db="EMBL/GenBank/DDBJ databases">
        <title>Genomic Encyclopedia of Type Strains, Phase IV (KMG-IV): sequencing the most valuable type-strain genomes for metagenomic binning, comparative biology and taxonomic classification.</title>
        <authorList>
            <person name="Goeker M."/>
        </authorList>
    </citation>
    <scope>NUCLEOTIDE SEQUENCE [LARGE SCALE GENOMIC DNA]</scope>
    <source>
        <strain evidence="2 3">DSM 12141</strain>
    </source>
</reference>
<comment type="caution">
    <text evidence="2">The sequence shown here is derived from an EMBL/GenBank/DDBJ whole genome shotgun (WGS) entry which is preliminary data.</text>
</comment>
<dbReference type="GO" id="GO:0055085">
    <property type="term" value="P:transmembrane transport"/>
    <property type="evidence" value="ECO:0007669"/>
    <property type="project" value="InterPro"/>
</dbReference>
<dbReference type="PANTHER" id="PTHR30438">
    <property type="entry name" value="36 KDA ANTIGEN-RELATED"/>
    <property type="match status" value="1"/>
</dbReference>